<dbReference type="EMBL" id="VYGV01000016">
    <property type="protein sequence ID" value="NWF47305.1"/>
    <property type="molecule type" value="Genomic_DNA"/>
</dbReference>
<organism evidence="2 3">
    <name type="scientific">Hydrogenophaga aromaticivorans</name>
    <dbReference type="NCBI Taxonomy" id="2610898"/>
    <lineage>
        <taxon>Bacteria</taxon>
        <taxon>Pseudomonadati</taxon>
        <taxon>Pseudomonadota</taxon>
        <taxon>Betaproteobacteria</taxon>
        <taxon>Burkholderiales</taxon>
        <taxon>Comamonadaceae</taxon>
        <taxon>Hydrogenophaga</taxon>
    </lineage>
</organism>
<feature type="signal peptide" evidence="1">
    <location>
        <begin position="1"/>
        <end position="19"/>
    </location>
</feature>
<accession>A0A7Y8GYN5</accession>
<sequence>MKHFILWCVVLCSSQACLALEPYVQGDKVPGPDLSAQLDQVDRKLQAAGFTVVGRHTPPGLPGHASLVVTDPDMLAAVRSLGGPAIVAAAIRVGLQSDGTLSYMNPEYWYRAYLRGQYPAAQAAAQSVQQRLARTLGSGPGFGGNVPDGDLANYRYMFGMERFDSANSLLATHTSFEEALKAVQDNLSQGVGATRRVYEVVMPGNKTAVFGVAMNDPGDGEGWWVNKIGAGHMAGLPYEVFIVDNKVYALYARYRIALAWPALGMGQFMRIVNAPEAIRNTLTRVAGGTAH</sequence>
<dbReference type="AlphaFoldDB" id="A0A7Y8GYN5"/>
<gene>
    <name evidence="2" type="ORF">F3K02_18900</name>
</gene>
<dbReference type="RefSeq" id="WP_177137185.1">
    <property type="nucleotide sequence ID" value="NZ_VYGV01000016.1"/>
</dbReference>
<protein>
    <recommendedName>
        <fullName evidence="4">Lipoprotein</fullName>
    </recommendedName>
</protein>
<evidence type="ECO:0008006" key="4">
    <source>
        <dbReference type="Google" id="ProtNLM"/>
    </source>
</evidence>
<evidence type="ECO:0000256" key="1">
    <source>
        <dbReference type="SAM" id="SignalP"/>
    </source>
</evidence>
<proteinExistence type="predicted"/>
<keyword evidence="1" id="KW-0732">Signal</keyword>
<keyword evidence="3" id="KW-1185">Reference proteome</keyword>
<dbReference type="PROSITE" id="PS51257">
    <property type="entry name" value="PROKAR_LIPOPROTEIN"/>
    <property type="match status" value="1"/>
</dbReference>
<evidence type="ECO:0000313" key="3">
    <source>
        <dbReference type="Proteomes" id="UP000545507"/>
    </source>
</evidence>
<comment type="caution">
    <text evidence="2">The sequence shown here is derived from an EMBL/GenBank/DDBJ whole genome shotgun (WGS) entry which is preliminary data.</text>
</comment>
<evidence type="ECO:0000313" key="2">
    <source>
        <dbReference type="EMBL" id="NWF47305.1"/>
    </source>
</evidence>
<reference evidence="2 3" key="1">
    <citation type="submission" date="2019-09" db="EMBL/GenBank/DDBJ databases">
        <title>Hydrogenophaga aromatica sp. nov., isolated from a para-xylene-degrading enrichment culture.</title>
        <authorList>
            <person name="Tancsics A."/>
            <person name="Banerjee S."/>
        </authorList>
    </citation>
    <scope>NUCLEOTIDE SEQUENCE [LARGE SCALE GENOMIC DNA]</scope>
    <source>
        <strain evidence="2 3">D2P1</strain>
    </source>
</reference>
<feature type="chain" id="PRO_5031442091" description="Lipoprotein" evidence="1">
    <location>
        <begin position="20"/>
        <end position="291"/>
    </location>
</feature>
<name>A0A7Y8GYN5_9BURK</name>
<dbReference type="Proteomes" id="UP000545507">
    <property type="component" value="Unassembled WGS sequence"/>
</dbReference>